<gene>
    <name evidence="1" type="ORF">E6C55_03315</name>
</gene>
<dbReference type="Proteomes" id="UP000310636">
    <property type="component" value="Unassembled WGS sequence"/>
</dbReference>
<accession>A0A4S4CCP9</accession>
<evidence type="ECO:0000313" key="2">
    <source>
        <dbReference type="Proteomes" id="UP000310636"/>
    </source>
</evidence>
<dbReference type="AlphaFoldDB" id="A0A4S4CCP9"/>
<protein>
    <submittedName>
        <fullName evidence="1">DUF2283 domain-containing protein</fullName>
    </submittedName>
</protein>
<dbReference type="EMBL" id="SSOB01000003">
    <property type="protein sequence ID" value="THF83732.1"/>
    <property type="molecule type" value="Genomic_DNA"/>
</dbReference>
<dbReference type="Pfam" id="PF10049">
    <property type="entry name" value="DUF2283"/>
    <property type="match status" value="1"/>
</dbReference>
<organism evidence="1 2">
    <name type="scientific">Cohnella fermenti</name>
    <dbReference type="NCBI Taxonomy" id="2565925"/>
    <lineage>
        <taxon>Bacteria</taxon>
        <taxon>Bacillati</taxon>
        <taxon>Bacillota</taxon>
        <taxon>Bacilli</taxon>
        <taxon>Bacillales</taxon>
        <taxon>Paenibacillaceae</taxon>
        <taxon>Cohnella</taxon>
    </lineage>
</organism>
<evidence type="ECO:0000313" key="1">
    <source>
        <dbReference type="EMBL" id="THF83732.1"/>
    </source>
</evidence>
<name>A0A4S4CCP9_9BACL</name>
<keyword evidence="2" id="KW-1185">Reference proteome</keyword>
<dbReference type="RefSeq" id="WP_136368361.1">
    <property type="nucleotide sequence ID" value="NZ_SSOB01000003.1"/>
</dbReference>
<comment type="caution">
    <text evidence="1">The sequence shown here is derived from an EMBL/GenBank/DDBJ whole genome shotgun (WGS) entry which is preliminary data.</text>
</comment>
<proteinExistence type="predicted"/>
<reference evidence="1 2" key="1">
    <citation type="submission" date="2019-04" db="EMBL/GenBank/DDBJ databases">
        <title>Cohnella sp. nov. isolated from preserved vegetables.</title>
        <authorList>
            <person name="Lin S.-Y."/>
            <person name="Hung M.-H."/>
            <person name="Young C.-C."/>
        </authorList>
    </citation>
    <scope>NUCLEOTIDE SEQUENCE [LARGE SCALE GENOMIC DNA]</scope>
    <source>
        <strain evidence="1 2">CC-MHH1044</strain>
    </source>
</reference>
<dbReference type="OrthoDB" id="2971983at2"/>
<sequence length="87" mass="9981">MTRKKQSIQFKHDKTGDVMYIVFGDNRPSYSDDVGDGIYARYDMETDTLIGITILDYSKRLKGEVFDLIVSEKIVADDDQGLLDFLH</sequence>
<dbReference type="InterPro" id="IPR019270">
    <property type="entry name" value="DUF2283"/>
</dbReference>